<reference evidence="1 2" key="1">
    <citation type="journal article" date="2012" name="Genome Biol.">
        <title>Sequencing three crocodilian genomes to illuminate the evolution of archosaurs and amniotes.</title>
        <authorList>
            <person name="St John J.A."/>
            <person name="Braun E.L."/>
            <person name="Isberg S.R."/>
            <person name="Miles L.G."/>
            <person name="Chong A.Y."/>
            <person name="Gongora J."/>
            <person name="Dalzell P."/>
            <person name="Moran C."/>
            <person name="Bed'hom B."/>
            <person name="Abzhanov A."/>
            <person name="Burgess S.C."/>
            <person name="Cooksey A.M."/>
            <person name="Castoe T.A."/>
            <person name="Crawford N.G."/>
            <person name="Densmore L.D."/>
            <person name="Drew J.C."/>
            <person name="Edwards S.V."/>
            <person name="Faircloth B.C."/>
            <person name="Fujita M.K."/>
            <person name="Greenwold M.J."/>
            <person name="Hoffmann F.G."/>
            <person name="Howard J.M."/>
            <person name="Iguchi T."/>
            <person name="Janes D.E."/>
            <person name="Khan S.Y."/>
            <person name="Kohno S."/>
            <person name="de Koning A.J."/>
            <person name="Lance S.L."/>
            <person name="McCarthy F.M."/>
            <person name="McCormack J.E."/>
            <person name="Merchant M.E."/>
            <person name="Peterson D.G."/>
            <person name="Pollock D.D."/>
            <person name="Pourmand N."/>
            <person name="Raney B.J."/>
            <person name="Roessler K.A."/>
            <person name="Sanford J.R."/>
            <person name="Sawyer R.H."/>
            <person name="Schmidt C.J."/>
            <person name="Triplett E.W."/>
            <person name="Tuberville T.D."/>
            <person name="Venegas-Anaya M."/>
            <person name="Howard J.T."/>
            <person name="Jarvis E.D."/>
            <person name="Guillette L.J.Jr."/>
            <person name="Glenn T.C."/>
            <person name="Green R.E."/>
            <person name="Ray D.A."/>
        </authorList>
    </citation>
    <scope>NUCLEOTIDE SEQUENCE [LARGE SCALE GENOMIC DNA]</scope>
    <source>
        <strain evidence="1">KSC_2009_1</strain>
    </source>
</reference>
<evidence type="ECO:0000313" key="1">
    <source>
        <dbReference type="EMBL" id="KYO33922.1"/>
    </source>
</evidence>
<dbReference type="Proteomes" id="UP000050525">
    <property type="component" value="Unassembled WGS sequence"/>
</dbReference>
<dbReference type="EMBL" id="AKHW03003627">
    <property type="protein sequence ID" value="KYO33922.1"/>
    <property type="molecule type" value="Genomic_DNA"/>
</dbReference>
<evidence type="ECO:0000313" key="2">
    <source>
        <dbReference type="Proteomes" id="UP000050525"/>
    </source>
</evidence>
<accession>A0A151NAQ6</accession>
<gene>
    <name evidence="1" type="ORF">Y1Q_0024535</name>
</gene>
<protein>
    <submittedName>
        <fullName evidence="1">Uncharacterized protein</fullName>
    </submittedName>
</protein>
<dbReference type="AlphaFoldDB" id="A0A151NAQ6"/>
<organism evidence="1 2">
    <name type="scientific">Alligator mississippiensis</name>
    <name type="common">American alligator</name>
    <dbReference type="NCBI Taxonomy" id="8496"/>
    <lineage>
        <taxon>Eukaryota</taxon>
        <taxon>Metazoa</taxon>
        <taxon>Chordata</taxon>
        <taxon>Craniata</taxon>
        <taxon>Vertebrata</taxon>
        <taxon>Euteleostomi</taxon>
        <taxon>Archelosauria</taxon>
        <taxon>Archosauria</taxon>
        <taxon>Crocodylia</taxon>
        <taxon>Alligatoridae</taxon>
        <taxon>Alligatorinae</taxon>
        <taxon>Alligator</taxon>
    </lineage>
</organism>
<name>A0A151NAQ6_ALLMI</name>
<comment type="caution">
    <text evidence="1">The sequence shown here is derived from an EMBL/GenBank/DDBJ whole genome shotgun (WGS) entry which is preliminary data.</text>
</comment>
<keyword evidence="2" id="KW-1185">Reference proteome</keyword>
<proteinExistence type="predicted"/>
<sequence length="97" mass="10764">MQYCQVELTAKMMCTLPGGFRGRRAGANIPEVSAFLLKNIRKKITIGALFRTGIESPTWRSTYLGNSSQGSHPLCGGQSYVLPMTTREMPSGVLYFW</sequence>